<dbReference type="PANTHER" id="PTHR35271:SF1">
    <property type="entry name" value="ABC TRANSPORTER, SUBSTRATE-BINDING LIPOPROTEIN"/>
    <property type="match status" value="1"/>
</dbReference>
<organism evidence="1 2">
    <name type="scientific">Bradyrhizobium niftali</name>
    <dbReference type="NCBI Taxonomy" id="2560055"/>
    <lineage>
        <taxon>Bacteria</taxon>
        <taxon>Pseudomonadati</taxon>
        <taxon>Pseudomonadota</taxon>
        <taxon>Alphaproteobacteria</taxon>
        <taxon>Hyphomicrobiales</taxon>
        <taxon>Nitrobacteraceae</taxon>
        <taxon>Bradyrhizobium</taxon>
    </lineage>
</organism>
<dbReference type="RefSeq" id="WP_135177336.1">
    <property type="nucleotide sequence ID" value="NZ_SPQT01000021.1"/>
</dbReference>
<dbReference type="InterPro" id="IPR028082">
    <property type="entry name" value="Peripla_BP_I"/>
</dbReference>
<reference evidence="1 2" key="1">
    <citation type="submission" date="2019-03" db="EMBL/GenBank/DDBJ databases">
        <title>Bradyrhizobium diversity isolated from nodules of Chamaecrista fasciculata.</title>
        <authorList>
            <person name="Klepa M.S."/>
            <person name="Urquiaga M.O."/>
            <person name="Hungria M."/>
            <person name="Delamuta J.R."/>
        </authorList>
    </citation>
    <scope>NUCLEOTIDE SEQUENCE [LARGE SCALE GENOMIC DNA]</scope>
    <source>
        <strain evidence="1 2">CNPSo 3448</strain>
    </source>
</reference>
<dbReference type="EMBL" id="SPQT01000021">
    <property type="protein sequence ID" value="TFV43945.1"/>
    <property type="molecule type" value="Genomic_DNA"/>
</dbReference>
<dbReference type="InterPro" id="IPR007487">
    <property type="entry name" value="ABC_transpt-TYRBP-like"/>
</dbReference>
<sequence length="328" mass="35578">MRRREFITLFGGTAAAWSATARAQRPKGRLYRVGYLSLGTGERVYSIKAFEEGLRKLGYQLGENVAIEYRFADGEIERLPALAADFVRLRVDIIVTGFNPLTEAAMKATTTIPIVMTTGLDPVRAGLVASLARPGGNVTGLTVDAGGEIFAKRFEMLKEALPGVSRVGILFNPDVAATRTRLTAMMEIAPTLGLTTIPAEARGLDSLEQAFALMVRERVQACVMQGDSVLFNHRSQIAEMALKNRLPAVSTQRELAEAGFLLTYGADVGDLYRRASAFVDKIFKGAKPADLPIEQPIKFELAINLKTAKALGVIVPPLLLARADEVIE</sequence>
<dbReference type="SUPFAM" id="SSF53822">
    <property type="entry name" value="Periplasmic binding protein-like I"/>
    <property type="match status" value="1"/>
</dbReference>
<evidence type="ECO:0000313" key="1">
    <source>
        <dbReference type="EMBL" id="TFV43945.1"/>
    </source>
</evidence>
<dbReference type="Pfam" id="PF04392">
    <property type="entry name" value="ABC_sub_bind"/>
    <property type="match status" value="1"/>
</dbReference>
<dbReference type="PANTHER" id="PTHR35271">
    <property type="entry name" value="ABC TRANSPORTER, SUBSTRATE-BINDING LIPOPROTEIN-RELATED"/>
    <property type="match status" value="1"/>
</dbReference>
<protein>
    <submittedName>
        <fullName evidence="1">ABC transporter substrate-binding protein</fullName>
    </submittedName>
</protein>
<evidence type="ECO:0000313" key="2">
    <source>
        <dbReference type="Proteomes" id="UP000297966"/>
    </source>
</evidence>
<proteinExistence type="predicted"/>
<dbReference type="CDD" id="cd06325">
    <property type="entry name" value="PBP1_ABC_unchar_transporter"/>
    <property type="match status" value="1"/>
</dbReference>
<dbReference type="AlphaFoldDB" id="A0A4Y9LKS2"/>
<dbReference type="Gene3D" id="3.40.50.2300">
    <property type="match status" value="2"/>
</dbReference>
<dbReference type="Proteomes" id="UP000297966">
    <property type="component" value="Unassembled WGS sequence"/>
</dbReference>
<keyword evidence="2" id="KW-1185">Reference proteome</keyword>
<comment type="caution">
    <text evidence="1">The sequence shown here is derived from an EMBL/GenBank/DDBJ whole genome shotgun (WGS) entry which is preliminary data.</text>
</comment>
<accession>A0A4Y9LKS2</accession>
<gene>
    <name evidence="1" type="ORF">E4K65_30915</name>
</gene>
<name>A0A4Y9LKS2_9BRAD</name>
<dbReference type="OrthoDB" id="1680494at2"/>